<protein>
    <submittedName>
        <fullName evidence="1">Uncharacterized protein</fullName>
    </submittedName>
</protein>
<evidence type="ECO:0000313" key="1">
    <source>
        <dbReference type="EMBL" id="ESP87228.1"/>
    </source>
</evidence>
<reference evidence="1 2" key="1">
    <citation type="journal article" date="2013" name="Genome Announc.">
        <title>Draft Genome Sequence of 'Candidatus Halobonum tyrrellensis' Strain G22, Isolated from the Hypersaline Waters of Lake Tyrrell, Australia.</title>
        <authorList>
            <person name="Ugalde J.A."/>
            <person name="Narasingarao P."/>
            <person name="Kuo S."/>
            <person name="Podell S."/>
            <person name="Allen E.E."/>
        </authorList>
    </citation>
    <scope>NUCLEOTIDE SEQUENCE [LARGE SCALE GENOMIC DNA]</scope>
    <source>
        <strain evidence="1 2">G22</strain>
    </source>
</reference>
<name>V4HAZ5_9EURY</name>
<proteinExistence type="predicted"/>
<sequence length="67" mass="6915">MATCTGPAAESGVGVDSEPASATCEHCHAELRPADVARRGDDTHRCKRCGGRALDNRAAVARVHDAG</sequence>
<gene>
    <name evidence="1" type="ORF">K933_15224</name>
</gene>
<keyword evidence="2" id="KW-1185">Reference proteome</keyword>
<dbReference type="RefSeq" id="WP_023395617.1">
    <property type="nucleotide sequence ID" value="NZ_ASGZ01000061.1"/>
</dbReference>
<comment type="caution">
    <text evidence="1">The sequence shown here is derived from an EMBL/GenBank/DDBJ whole genome shotgun (WGS) entry which is preliminary data.</text>
</comment>
<evidence type="ECO:0000313" key="2">
    <source>
        <dbReference type="Proteomes" id="UP000017840"/>
    </source>
</evidence>
<dbReference type="Proteomes" id="UP000017840">
    <property type="component" value="Unassembled WGS sequence"/>
</dbReference>
<organism evidence="1 2">
    <name type="scientific">Candidatus Halobonum tyrrellensis G22</name>
    <dbReference type="NCBI Taxonomy" id="1324957"/>
    <lineage>
        <taxon>Archaea</taxon>
        <taxon>Methanobacteriati</taxon>
        <taxon>Methanobacteriota</taxon>
        <taxon>Stenosarchaea group</taxon>
        <taxon>Halobacteria</taxon>
        <taxon>Halobacteriales</taxon>
        <taxon>Haloferacaceae</taxon>
        <taxon>Candidatus Halobonum</taxon>
    </lineage>
</organism>
<dbReference type="AlphaFoldDB" id="V4HAZ5"/>
<dbReference type="EMBL" id="ASGZ01000061">
    <property type="protein sequence ID" value="ESP87228.1"/>
    <property type="molecule type" value="Genomic_DNA"/>
</dbReference>
<accession>V4HAZ5</accession>